<feature type="transmembrane region" description="Helical" evidence="9">
    <location>
        <begin position="353"/>
        <end position="369"/>
    </location>
</feature>
<keyword evidence="5 9" id="KW-0812">Transmembrane</keyword>
<keyword evidence="11" id="KW-1185">Reference proteome</keyword>
<comment type="caution">
    <text evidence="10">The sequence shown here is derived from an EMBL/GenBank/DDBJ whole genome shotgun (WGS) entry which is preliminary data.</text>
</comment>
<dbReference type="RefSeq" id="WP_183649811.1">
    <property type="nucleotide sequence ID" value="NZ_JACHWU010000001.1"/>
</dbReference>
<feature type="transmembrane region" description="Helical" evidence="9">
    <location>
        <begin position="25"/>
        <end position="42"/>
    </location>
</feature>
<accession>A0A839RZK0</accession>
<feature type="transmembrane region" description="Helical" evidence="9">
    <location>
        <begin position="443"/>
        <end position="465"/>
    </location>
</feature>
<dbReference type="InterPro" id="IPR031312">
    <property type="entry name" value="Na/sul_symport_CS"/>
</dbReference>
<dbReference type="GO" id="GO:0005886">
    <property type="term" value="C:plasma membrane"/>
    <property type="evidence" value="ECO:0007669"/>
    <property type="project" value="TreeGrafter"/>
</dbReference>
<dbReference type="GO" id="GO:0015141">
    <property type="term" value="F:succinate transmembrane transporter activity"/>
    <property type="evidence" value="ECO:0007669"/>
    <property type="project" value="UniProtKB-ARBA"/>
</dbReference>
<evidence type="ECO:0000256" key="8">
    <source>
        <dbReference type="ARBA" id="ARBA00031174"/>
    </source>
</evidence>
<keyword evidence="7 9" id="KW-0472">Membrane</keyword>
<evidence type="ECO:0000256" key="6">
    <source>
        <dbReference type="ARBA" id="ARBA00022989"/>
    </source>
</evidence>
<evidence type="ECO:0000313" key="11">
    <source>
        <dbReference type="Proteomes" id="UP000550714"/>
    </source>
</evidence>
<keyword evidence="6 9" id="KW-1133">Transmembrane helix</keyword>
<feature type="transmembrane region" description="Helical" evidence="9">
    <location>
        <begin position="324"/>
        <end position="341"/>
    </location>
</feature>
<evidence type="ECO:0000256" key="7">
    <source>
        <dbReference type="ARBA" id="ARBA00023136"/>
    </source>
</evidence>
<feature type="transmembrane region" description="Helical" evidence="9">
    <location>
        <begin position="418"/>
        <end position="437"/>
    </location>
</feature>
<dbReference type="EMBL" id="JACHWU010000001">
    <property type="protein sequence ID" value="MBB3050484.1"/>
    <property type="molecule type" value="Genomic_DNA"/>
</dbReference>
<dbReference type="PROSITE" id="PS01271">
    <property type="entry name" value="NA_SULFATE"/>
    <property type="match status" value="1"/>
</dbReference>
<comment type="subcellular location">
    <subcellularLocation>
        <location evidence="1">Membrane</location>
        <topology evidence="1">Multi-pass membrane protein</topology>
    </subcellularLocation>
</comment>
<evidence type="ECO:0000256" key="1">
    <source>
        <dbReference type="ARBA" id="ARBA00004141"/>
    </source>
</evidence>
<feature type="transmembrane region" description="Helical" evidence="9">
    <location>
        <begin position="128"/>
        <end position="154"/>
    </location>
</feature>
<dbReference type="Pfam" id="PF00939">
    <property type="entry name" value="Na_sulph_symp"/>
    <property type="match status" value="1"/>
</dbReference>
<feature type="transmembrane region" description="Helical" evidence="9">
    <location>
        <begin position="54"/>
        <end position="85"/>
    </location>
</feature>
<feature type="transmembrane region" description="Helical" evidence="9">
    <location>
        <begin position="286"/>
        <end position="304"/>
    </location>
</feature>
<sequence>MSQTGSESGTAVGEADAGSGNTRRWIGLALGPVLAALVYVLLPNSLSADGKAAAAIAVVMATWWVTEAIPLAATALLPLVLFPLFGVAEVGDVTAPYASDIIFLFMGGFIIGLAMQRWDLHKRFALRTVLLVGTSPVRLIAGFMIATAFLSMWVSNTATAVMMLPVGVSVLGLVLQLGNGKGDTNFATALMLGIAYAASIGSLSTIIGTPPNAVLVGYLSEQGISIGFGQWMLFGLPIAVVFLFLAWLILAKVVFRPKLSELPGGRDLIREQLEELGPMSRGEKNALAVFVGAAAAWIILPLLADEEIMGGAALTWLEYADDSVIAMIASVLLFILPVRRGVRTMDWDTAKQLPWGILLLFGGGLALSKQFEDTGFASWLGDQVANLDVLPTILFIAAAVVIVLFMTELTSNTAMASIFVPILGAVAAGLGMDVMLLVVPAALAASCAFMLPVATPPNAIVFGSGHVTIGQMIKGGVWLNVIGVVLVTLAVYTLGGWILGIGL</sequence>
<protein>
    <recommendedName>
        <fullName evidence="3">Sodium-dependent dicarboxylate transporter SdcS</fullName>
    </recommendedName>
    <alternativeName>
        <fullName evidence="8">Na(+)/dicarboxylate symporter</fullName>
    </alternativeName>
</protein>
<evidence type="ECO:0000256" key="4">
    <source>
        <dbReference type="ARBA" id="ARBA00022448"/>
    </source>
</evidence>
<dbReference type="PANTHER" id="PTHR10283">
    <property type="entry name" value="SOLUTE CARRIER FAMILY 13 MEMBER"/>
    <property type="match status" value="1"/>
</dbReference>
<feature type="transmembrane region" description="Helical" evidence="9">
    <location>
        <begin position="228"/>
        <end position="250"/>
    </location>
</feature>
<feature type="transmembrane region" description="Helical" evidence="9">
    <location>
        <begin position="160"/>
        <end position="177"/>
    </location>
</feature>
<dbReference type="PANTHER" id="PTHR10283:SF82">
    <property type="entry name" value="SOLUTE CARRIER FAMILY 13 MEMBER 2"/>
    <property type="match status" value="1"/>
</dbReference>
<dbReference type="CDD" id="cd01115">
    <property type="entry name" value="SLC13_permease"/>
    <property type="match status" value="1"/>
</dbReference>
<organism evidence="10 11">
    <name type="scientific">Prauserella isguenensis</name>
    <dbReference type="NCBI Taxonomy" id="1470180"/>
    <lineage>
        <taxon>Bacteria</taxon>
        <taxon>Bacillati</taxon>
        <taxon>Actinomycetota</taxon>
        <taxon>Actinomycetes</taxon>
        <taxon>Pseudonocardiales</taxon>
        <taxon>Pseudonocardiaceae</taxon>
        <taxon>Prauserella</taxon>
    </lineage>
</organism>
<feature type="transmembrane region" description="Helical" evidence="9">
    <location>
        <begin position="189"/>
        <end position="208"/>
    </location>
</feature>
<reference evidence="10 11" key="1">
    <citation type="submission" date="2020-08" db="EMBL/GenBank/DDBJ databases">
        <title>Genomic Encyclopedia of Type Strains, Phase III (KMG-III): the genomes of soil and plant-associated and newly described type strains.</title>
        <authorList>
            <person name="Whitman W."/>
        </authorList>
    </citation>
    <scope>NUCLEOTIDE SEQUENCE [LARGE SCALE GENOMIC DNA]</scope>
    <source>
        <strain evidence="10 11">CECT 8577</strain>
    </source>
</reference>
<dbReference type="AlphaFoldDB" id="A0A839RZK0"/>
<gene>
    <name evidence="10" type="ORF">FHS23_001479</name>
</gene>
<proteinExistence type="inferred from homology"/>
<name>A0A839RZK0_9PSEU</name>
<feature type="transmembrane region" description="Helical" evidence="9">
    <location>
        <begin position="97"/>
        <end position="116"/>
    </location>
</feature>
<dbReference type="InterPro" id="IPR001898">
    <property type="entry name" value="SLC13A/DASS"/>
</dbReference>
<feature type="transmembrane region" description="Helical" evidence="9">
    <location>
        <begin position="477"/>
        <end position="499"/>
    </location>
</feature>
<evidence type="ECO:0000256" key="9">
    <source>
        <dbReference type="SAM" id="Phobius"/>
    </source>
</evidence>
<evidence type="ECO:0000313" key="10">
    <source>
        <dbReference type="EMBL" id="MBB3050484.1"/>
    </source>
</evidence>
<evidence type="ECO:0000256" key="2">
    <source>
        <dbReference type="ARBA" id="ARBA00006772"/>
    </source>
</evidence>
<comment type="similarity">
    <text evidence="2">Belongs to the SLC13A/DASS transporter (TC 2.A.47) family. NADC subfamily.</text>
</comment>
<evidence type="ECO:0000256" key="3">
    <source>
        <dbReference type="ARBA" id="ARBA00020150"/>
    </source>
</evidence>
<keyword evidence="4" id="KW-0813">Transport</keyword>
<dbReference type="NCBIfam" id="TIGR00785">
    <property type="entry name" value="dass"/>
    <property type="match status" value="1"/>
</dbReference>
<evidence type="ECO:0000256" key="5">
    <source>
        <dbReference type="ARBA" id="ARBA00022692"/>
    </source>
</evidence>
<feature type="transmembrane region" description="Helical" evidence="9">
    <location>
        <begin position="389"/>
        <end position="406"/>
    </location>
</feature>
<dbReference type="Proteomes" id="UP000550714">
    <property type="component" value="Unassembled WGS sequence"/>
</dbReference>